<keyword evidence="3" id="KW-0378">Hydrolase</keyword>
<dbReference type="SUPFAM" id="SSF53092">
    <property type="entry name" value="Creatinase/prolidase N-terminal domain"/>
    <property type="match status" value="1"/>
</dbReference>
<dbReference type="EC" id="3.4.13.9" evidence="3"/>
<dbReference type="InterPro" id="IPR000994">
    <property type="entry name" value="Pept_M24"/>
</dbReference>
<dbReference type="Gene3D" id="3.40.350.10">
    <property type="entry name" value="Creatinase/prolidase N-terminal domain"/>
    <property type="match status" value="1"/>
</dbReference>
<dbReference type="Proteomes" id="UP001209755">
    <property type="component" value="Unassembled WGS sequence"/>
</dbReference>
<dbReference type="Pfam" id="PF01321">
    <property type="entry name" value="Creatinase_N"/>
    <property type="match status" value="1"/>
</dbReference>
<name>A0ABT3H9A1_9HYPH</name>
<feature type="domain" description="Peptidase M24" evidence="1">
    <location>
        <begin position="178"/>
        <end position="386"/>
    </location>
</feature>
<dbReference type="Pfam" id="PF00557">
    <property type="entry name" value="Peptidase_M24"/>
    <property type="match status" value="1"/>
</dbReference>
<dbReference type="SUPFAM" id="SSF55920">
    <property type="entry name" value="Creatinase/aminopeptidase"/>
    <property type="match status" value="1"/>
</dbReference>
<reference evidence="4" key="1">
    <citation type="submission" date="2023-07" db="EMBL/GenBank/DDBJ databases">
        <title>Genome sequencing of Purple Non-Sulfur Bacteria from various extreme environments.</title>
        <authorList>
            <person name="Mayer M."/>
        </authorList>
    </citation>
    <scope>NUCLEOTIDE SEQUENCE [LARGE SCALE GENOMIC DNA]</scope>
    <source>
        <strain evidence="4">DSM 17935</strain>
    </source>
</reference>
<dbReference type="InterPro" id="IPR000587">
    <property type="entry name" value="Creatinase_N"/>
</dbReference>
<protein>
    <submittedName>
        <fullName evidence="3">Xaa-Pro dipeptidase</fullName>
        <ecNumber evidence="3">3.4.13.9</ecNumber>
    </submittedName>
</protein>
<comment type="caution">
    <text evidence="3">The sequence shown here is derived from an EMBL/GenBank/DDBJ whole genome shotgun (WGS) entry which is preliminary data.</text>
</comment>
<keyword evidence="3" id="KW-0645">Protease</keyword>
<dbReference type="PANTHER" id="PTHR46112:SF2">
    <property type="entry name" value="XAA-PRO AMINOPEPTIDASE P-RELATED"/>
    <property type="match status" value="1"/>
</dbReference>
<keyword evidence="3" id="KW-0224">Dipeptidase</keyword>
<gene>
    <name evidence="3" type="ORF">M2319_001287</name>
</gene>
<evidence type="ECO:0000259" key="1">
    <source>
        <dbReference type="Pfam" id="PF00557"/>
    </source>
</evidence>
<dbReference type="InterPro" id="IPR036005">
    <property type="entry name" value="Creatinase/aminopeptidase-like"/>
</dbReference>
<dbReference type="CDD" id="cd01066">
    <property type="entry name" value="APP_MetAP"/>
    <property type="match status" value="1"/>
</dbReference>
<dbReference type="PANTHER" id="PTHR46112">
    <property type="entry name" value="AMINOPEPTIDASE"/>
    <property type="match status" value="1"/>
</dbReference>
<dbReference type="EMBL" id="JAOQNS010000003">
    <property type="protein sequence ID" value="MCW2306965.1"/>
    <property type="molecule type" value="Genomic_DNA"/>
</dbReference>
<evidence type="ECO:0000259" key="2">
    <source>
        <dbReference type="Pfam" id="PF01321"/>
    </source>
</evidence>
<evidence type="ECO:0000313" key="4">
    <source>
        <dbReference type="Proteomes" id="UP001209755"/>
    </source>
</evidence>
<keyword evidence="4" id="KW-1185">Reference proteome</keyword>
<dbReference type="InterPro" id="IPR029149">
    <property type="entry name" value="Creatin/AminoP/Spt16_N"/>
</dbReference>
<dbReference type="InterPro" id="IPR050659">
    <property type="entry name" value="Peptidase_M24B"/>
</dbReference>
<evidence type="ECO:0000313" key="3">
    <source>
        <dbReference type="EMBL" id="MCW2306965.1"/>
    </source>
</evidence>
<sequence>MYANPFSDQELEARLKRLRARMAERDIDLALLSTPENIFYLTGLDHWGYFAPHLLIVPLEGDMTLVTRAMERVTVEHQVRNALFEGHSDSETAADMAVRHLRARSTAKTRQQQALVETEQVIDALPGFTRRIGVETWSSGHSYGFGAALRENVEHAVWTDITGMADELRLVKSPEEQEIMRRAAVASDAGTAAAVAAIHDGAAEADVAAECIAAMTRAGGTPPGFGPFIRPEARMAEEHTSWGDGIYRKGERVFLEVAGCVARYNAPQGRLVNIGSIPDEDAEMAEVSKEAFDAILAALKPGVRARDVYDAWQKVVDDAGMPHYRRHHCGYLVGIGFPPSWTGGNKVTGLRHDSDLEIQEGMTFHAMSWFTETGRGNFFVSNTVLLGPNGAEVLTKTPAGPTVV</sequence>
<dbReference type="Gene3D" id="3.90.230.10">
    <property type="entry name" value="Creatinase/methionine aminopeptidase superfamily"/>
    <property type="match status" value="1"/>
</dbReference>
<proteinExistence type="predicted"/>
<organism evidence="3 4">
    <name type="scientific">Rhodobium gokarnense</name>
    <dbReference type="NCBI Taxonomy" id="364296"/>
    <lineage>
        <taxon>Bacteria</taxon>
        <taxon>Pseudomonadati</taxon>
        <taxon>Pseudomonadota</taxon>
        <taxon>Alphaproteobacteria</taxon>
        <taxon>Hyphomicrobiales</taxon>
        <taxon>Rhodobiaceae</taxon>
        <taxon>Rhodobium</taxon>
    </lineage>
</organism>
<accession>A0ABT3H9A1</accession>
<dbReference type="GO" id="GO:0102009">
    <property type="term" value="F:proline dipeptidase activity"/>
    <property type="evidence" value="ECO:0007669"/>
    <property type="project" value="UniProtKB-EC"/>
</dbReference>
<dbReference type="RefSeq" id="WP_264600623.1">
    <property type="nucleotide sequence ID" value="NZ_JAOQNS010000003.1"/>
</dbReference>
<feature type="domain" description="Creatinase N-terminal" evidence="2">
    <location>
        <begin position="14"/>
        <end position="171"/>
    </location>
</feature>